<feature type="coiled-coil region" evidence="1">
    <location>
        <begin position="254"/>
        <end position="281"/>
    </location>
</feature>
<accession>A0AAD5T916</accession>
<feature type="compositionally biased region" description="Polar residues" evidence="2">
    <location>
        <begin position="1"/>
        <end position="21"/>
    </location>
</feature>
<feature type="non-terminal residue" evidence="3">
    <location>
        <position position="1"/>
    </location>
</feature>
<keyword evidence="1" id="KW-0175">Coiled coil</keyword>
<keyword evidence="4" id="KW-1185">Reference proteome</keyword>
<evidence type="ECO:0000313" key="3">
    <source>
        <dbReference type="EMBL" id="KAJ3127333.1"/>
    </source>
</evidence>
<proteinExistence type="predicted"/>
<dbReference type="AlphaFoldDB" id="A0AAD5T916"/>
<gene>
    <name evidence="3" type="ORF">HK100_009813</name>
</gene>
<sequence>MCYVRTANNSGATSRNSNSTGANGGPSRTGVAGIYHDGEMAALLQAAVAAASDKQSANTVNDDIAVSSEKANVASQSPSDSGVSLMDQLLLDSFAFDDSWLGAPNTNTGSSPSEPSSSDYSLFGDGSAILGELTWPSQSSRTVENQQINNNKLQAATIASTTSSPSEFMLLHHQPAIWSSIQASDTSPIVLSPLVSSPVLQQPRVNSAVPLFQSPPLSSVIPASVPAIVLSKKRPLEIMEPSVIQEQRQEPVRKSKKSIKMVNLETKCKDFERENSALLVKLAIMENGTKFFAHRERELLDRVHALESQLNESHRAMLNQ</sequence>
<feature type="region of interest" description="Disordered" evidence="2">
    <location>
        <begin position="1"/>
        <end position="30"/>
    </location>
</feature>
<dbReference type="EMBL" id="JADGJH010000517">
    <property type="protein sequence ID" value="KAJ3127333.1"/>
    <property type="molecule type" value="Genomic_DNA"/>
</dbReference>
<reference evidence="3" key="1">
    <citation type="submission" date="2020-05" db="EMBL/GenBank/DDBJ databases">
        <title>Phylogenomic resolution of chytrid fungi.</title>
        <authorList>
            <person name="Stajich J.E."/>
            <person name="Amses K."/>
            <person name="Simmons R."/>
            <person name="Seto K."/>
            <person name="Myers J."/>
            <person name="Bonds A."/>
            <person name="Quandt C.A."/>
            <person name="Barry K."/>
            <person name="Liu P."/>
            <person name="Grigoriev I."/>
            <person name="Longcore J.E."/>
            <person name="James T.Y."/>
        </authorList>
    </citation>
    <scope>NUCLEOTIDE SEQUENCE</scope>
    <source>
        <strain evidence="3">JEL0513</strain>
    </source>
</reference>
<evidence type="ECO:0000256" key="2">
    <source>
        <dbReference type="SAM" id="MobiDB-lite"/>
    </source>
</evidence>
<evidence type="ECO:0000313" key="4">
    <source>
        <dbReference type="Proteomes" id="UP001211907"/>
    </source>
</evidence>
<evidence type="ECO:0000256" key="1">
    <source>
        <dbReference type="SAM" id="Coils"/>
    </source>
</evidence>
<comment type="caution">
    <text evidence="3">The sequence shown here is derived from an EMBL/GenBank/DDBJ whole genome shotgun (WGS) entry which is preliminary data.</text>
</comment>
<dbReference type="Proteomes" id="UP001211907">
    <property type="component" value="Unassembled WGS sequence"/>
</dbReference>
<organism evidence="3 4">
    <name type="scientific">Physocladia obscura</name>
    <dbReference type="NCBI Taxonomy" id="109957"/>
    <lineage>
        <taxon>Eukaryota</taxon>
        <taxon>Fungi</taxon>
        <taxon>Fungi incertae sedis</taxon>
        <taxon>Chytridiomycota</taxon>
        <taxon>Chytridiomycota incertae sedis</taxon>
        <taxon>Chytridiomycetes</taxon>
        <taxon>Chytridiales</taxon>
        <taxon>Chytriomycetaceae</taxon>
        <taxon>Physocladia</taxon>
    </lineage>
</organism>
<name>A0AAD5T916_9FUNG</name>
<protein>
    <submittedName>
        <fullName evidence="3">Uncharacterized protein</fullName>
    </submittedName>
</protein>